<feature type="non-terminal residue" evidence="1">
    <location>
        <position position="99"/>
    </location>
</feature>
<reference evidence="1 2" key="2">
    <citation type="journal article" date="2017" name="Front. Plant Sci.">
        <title>Gene Classification and Mining of Molecular Markers Useful in Red Clover (Trifolium pratense) Breeding.</title>
        <authorList>
            <person name="Istvanek J."/>
            <person name="Dluhosova J."/>
            <person name="Dluhos P."/>
            <person name="Patkova L."/>
            <person name="Nedelnik J."/>
            <person name="Repkova J."/>
        </authorList>
    </citation>
    <scope>NUCLEOTIDE SEQUENCE [LARGE SCALE GENOMIC DNA]</scope>
    <source>
        <strain evidence="2">cv. Tatra</strain>
        <tissue evidence="1">Young leaves</tissue>
    </source>
</reference>
<evidence type="ECO:0000313" key="1">
    <source>
        <dbReference type="EMBL" id="PNY11113.1"/>
    </source>
</evidence>
<dbReference type="AlphaFoldDB" id="A0A2K3P749"/>
<proteinExistence type="predicted"/>
<comment type="caution">
    <text evidence="1">The sequence shown here is derived from an EMBL/GenBank/DDBJ whole genome shotgun (WGS) entry which is preliminary data.</text>
</comment>
<dbReference type="EMBL" id="ASHM01004308">
    <property type="protein sequence ID" value="PNY11113.1"/>
    <property type="molecule type" value="Genomic_DNA"/>
</dbReference>
<name>A0A2K3P749_TRIPR</name>
<reference evidence="1 2" key="1">
    <citation type="journal article" date="2014" name="Am. J. Bot.">
        <title>Genome assembly and annotation for red clover (Trifolium pratense; Fabaceae).</title>
        <authorList>
            <person name="Istvanek J."/>
            <person name="Jaros M."/>
            <person name="Krenek A."/>
            <person name="Repkova J."/>
        </authorList>
    </citation>
    <scope>NUCLEOTIDE SEQUENCE [LARGE SCALE GENOMIC DNA]</scope>
    <source>
        <strain evidence="2">cv. Tatra</strain>
        <tissue evidence="1">Young leaves</tissue>
    </source>
</reference>
<evidence type="ECO:0000313" key="2">
    <source>
        <dbReference type="Proteomes" id="UP000236291"/>
    </source>
</evidence>
<sequence length="99" mass="11330">MNPFLVAVLQNTVEDLNKVHSGTVAKIDTKGKTNKSTKEVLDDPILMRNMHGAKMNFSMVNLYYELFWTRLMLVHLDLHKVHMACPTTSMSAWHNLSTK</sequence>
<protein>
    <submittedName>
        <fullName evidence="1">Uncharacterized protein</fullName>
    </submittedName>
</protein>
<gene>
    <name evidence="1" type="ORF">L195_g007712</name>
</gene>
<accession>A0A2K3P749</accession>
<organism evidence="1 2">
    <name type="scientific">Trifolium pratense</name>
    <name type="common">Red clover</name>
    <dbReference type="NCBI Taxonomy" id="57577"/>
    <lineage>
        <taxon>Eukaryota</taxon>
        <taxon>Viridiplantae</taxon>
        <taxon>Streptophyta</taxon>
        <taxon>Embryophyta</taxon>
        <taxon>Tracheophyta</taxon>
        <taxon>Spermatophyta</taxon>
        <taxon>Magnoliopsida</taxon>
        <taxon>eudicotyledons</taxon>
        <taxon>Gunneridae</taxon>
        <taxon>Pentapetalae</taxon>
        <taxon>rosids</taxon>
        <taxon>fabids</taxon>
        <taxon>Fabales</taxon>
        <taxon>Fabaceae</taxon>
        <taxon>Papilionoideae</taxon>
        <taxon>50 kb inversion clade</taxon>
        <taxon>NPAAA clade</taxon>
        <taxon>Hologalegina</taxon>
        <taxon>IRL clade</taxon>
        <taxon>Trifolieae</taxon>
        <taxon>Trifolium</taxon>
    </lineage>
</organism>
<dbReference type="Proteomes" id="UP000236291">
    <property type="component" value="Unassembled WGS sequence"/>
</dbReference>